<feature type="transmembrane region" description="Helical" evidence="1">
    <location>
        <begin position="236"/>
        <end position="260"/>
    </location>
</feature>
<feature type="transmembrane region" description="Helical" evidence="1">
    <location>
        <begin position="202"/>
        <end position="224"/>
    </location>
</feature>
<dbReference type="EMBL" id="NRDI02000004">
    <property type="protein sequence ID" value="KAI1517212.1"/>
    <property type="molecule type" value="Genomic_DNA"/>
</dbReference>
<keyword evidence="1" id="KW-1133">Transmembrane helix</keyword>
<evidence type="ECO:0000313" key="3">
    <source>
        <dbReference type="Proteomes" id="UP000249757"/>
    </source>
</evidence>
<keyword evidence="3" id="KW-1185">Reference proteome</keyword>
<feature type="transmembrane region" description="Helical" evidence="1">
    <location>
        <begin position="108"/>
        <end position="124"/>
    </location>
</feature>
<sequence>MGNAVSTLNHIDRAGPEYQRLFPPILQTQNKHLHKEGPLALYESAFIISFQGLFLQLLFWGIYSGLVGFSMKRMMDLHYLSVTFAMTFLLLTIHFLSDLELNTSKLLFFSQHVGIEFLIAIRVLMPPSIVRQWTGLIFFVVWLLVVGSTCVIVSNHAVYFAIGMASLSDILISVSGLVLMVRKLRQRHASQLAGHKLTVEAISGLGYLIHGLSALSNTVAVVLLLKTQDPPSHFGITWTSIAMAGLLAVGLQLPVAGMYFDNISCCITRRRKTFQGDIDWEDTMDQEEMVLIKRQADFKRVDSSKSSGPPLDIHAIYHIPHRDLSSHAY</sequence>
<evidence type="ECO:0000256" key="1">
    <source>
        <dbReference type="SAM" id="Phobius"/>
    </source>
</evidence>
<feature type="transmembrane region" description="Helical" evidence="1">
    <location>
        <begin position="136"/>
        <end position="154"/>
    </location>
</feature>
<reference evidence="3" key="1">
    <citation type="journal article" date="2022" name="Microb. Genom.">
        <title>A global pangenome for the wheat fungal pathogen Pyrenophora tritici-repentis and prediction of effector protein structural homology.</title>
        <authorList>
            <person name="Moolhuijzen P.M."/>
            <person name="See P.T."/>
            <person name="Shi G."/>
            <person name="Powell H.R."/>
            <person name="Cockram J."/>
            <person name="Jorgensen L.N."/>
            <person name="Benslimane H."/>
            <person name="Strelkov S.E."/>
            <person name="Turner J."/>
            <person name="Liu Z."/>
            <person name="Moffat C.S."/>
        </authorList>
    </citation>
    <scope>NUCLEOTIDE SEQUENCE [LARGE SCALE GENOMIC DNA]</scope>
</reference>
<protein>
    <submittedName>
        <fullName evidence="2">Uncharacterized protein</fullName>
    </submittedName>
</protein>
<organism evidence="2 3">
    <name type="scientific">Pyrenophora tritici-repentis</name>
    <dbReference type="NCBI Taxonomy" id="45151"/>
    <lineage>
        <taxon>Eukaryota</taxon>
        <taxon>Fungi</taxon>
        <taxon>Dikarya</taxon>
        <taxon>Ascomycota</taxon>
        <taxon>Pezizomycotina</taxon>
        <taxon>Dothideomycetes</taxon>
        <taxon>Pleosporomycetidae</taxon>
        <taxon>Pleosporales</taxon>
        <taxon>Pleosporineae</taxon>
        <taxon>Pleosporaceae</taxon>
        <taxon>Pyrenophora</taxon>
    </lineage>
</organism>
<dbReference type="Proteomes" id="UP000249757">
    <property type="component" value="Unassembled WGS sequence"/>
</dbReference>
<evidence type="ECO:0000313" key="2">
    <source>
        <dbReference type="EMBL" id="KAI1517212.1"/>
    </source>
</evidence>
<feature type="transmembrane region" description="Helical" evidence="1">
    <location>
        <begin position="77"/>
        <end position="96"/>
    </location>
</feature>
<accession>A0A922T2I7</accession>
<feature type="transmembrane region" description="Helical" evidence="1">
    <location>
        <begin position="45"/>
        <end position="65"/>
    </location>
</feature>
<dbReference type="AlphaFoldDB" id="A0A922T2I7"/>
<keyword evidence="1" id="KW-0472">Membrane</keyword>
<keyword evidence="1" id="KW-0812">Transmembrane</keyword>
<feature type="transmembrane region" description="Helical" evidence="1">
    <location>
        <begin position="160"/>
        <end position="181"/>
    </location>
</feature>
<proteinExistence type="predicted"/>
<name>A0A922T2I7_9PLEO</name>
<comment type="caution">
    <text evidence="2">The sequence shown here is derived from an EMBL/GenBank/DDBJ whole genome shotgun (WGS) entry which is preliminary data.</text>
</comment>
<gene>
    <name evidence="2" type="ORF">Ptr86124_004149</name>
</gene>